<evidence type="ECO:0000313" key="11">
    <source>
        <dbReference type="Proteomes" id="UP001152799"/>
    </source>
</evidence>
<protein>
    <submittedName>
        <fullName evidence="10">Uncharacterized protein</fullName>
    </submittedName>
</protein>
<keyword evidence="11" id="KW-1185">Reference proteome</keyword>
<keyword evidence="8" id="KW-0175">Coiled coil</keyword>
<feature type="signal peptide" evidence="9">
    <location>
        <begin position="1"/>
        <end position="17"/>
    </location>
</feature>
<dbReference type="OrthoDB" id="2129233at2759"/>
<evidence type="ECO:0000256" key="8">
    <source>
        <dbReference type="SAM" id="Coils"/>
    </source>
</evidence>
<dbReference type="Proteomes" id="UP001152799">
    <property type="component" value="Chromosome 1"/>
</dbReference>
<dbReference type="InterPro" id="IPR043458">
    <property type="entry name" value="GPR158/179"/>
</dbReference>
<dbReference type="GO" id="GO:0004930">
    <property type="term" value="F:G protein-coupled receptor activity"/>
    <property type="evidence" value="ECO:0007669"/>
    <property type="project" value="UniProtKB-KW"/>
</dbReference>
<evidence type="ECO:0000256" key="1">
    <source>
        <dbReference type="ARBA" id="ARBA00004651"/>
    </source>
</evidence>
<evidence type="ECO:0000256" key="6">
    <source>
        <dbReference type="ARBA" id="ARBA00023180"/>
    </source>
</evidence>
<dbReference type="PANTHER" id="PTHR32546:SF29">
    <property type="entry name" value="G-PROTEIN COUPLED RECEPTORS FAMILY 3 PROFILE DOMAIN-CONTAINING PROTEIN"/>
    <property type="match status" value="1"/>
</dbReference>
<dbReference type="GO" id="GO:0005886">
    <property type="term" value="C:plasma membrane"/>
    <property type="evidence" value="ECO:0007669"/>
    <property type="project" value="UniProtKB-SubCell"/>
</dbReference>
<keyword evidence="5" id="KW-0675">Receptor</keyword>
<accession>A0A9N9M8X2</accession>
<organism evidence="10 11">
    <name type="scientific">Ceutorhynchus assimilis</name>
    <name type="common">cabbage seed weevil</name>
    <dbReference type="NCBI Taxonomy" id="467358"/>
    <lineage>
        <taxon>Eukaryota</taxon>
        <taxon>Metazoa</taxon>
        <taxon>Ecdysozoa</taxon>
        <taxon>Arthropoda</taxon>
        <taxon>Hexapoda</taxon>
        <taxon>Insecta</taxon>
        <taxon>Pterygota</taxon>
        <taxon>Neoptera</taxon>
        <taxon>Endopterygota</taxon>
        <taxon>Coleoptera</taxon>
        <taxon>Polyphaga</taxon>
        <taxon>Cucujiformia</taxon>
        <taxon>Curculionidae</taxon>
        <taxon>Ceutorhynchinae</taxon>
        <taxon>Ceutorhynchus</taxon>
    </lineage>
</organism>
<evidence type="ECO:0000256" key="3">
    <source>
        <dbReference type="ARBA" id="ARBA00022475"/>
    </source>
</evidence>
<comment type="subcellular location">
    <subcellularLocation>
        <location evidence="1">Cell membrane</location>
        <topology evidence="1">Multi-pass membrane protein</topology>
    </subcellularLocation>
</comment>
<reference evidence="10" key="1">
    <citation type="submission" date="2022-01" db="EMBL/GenBank/DDBJ databases">
        <authorList>
            <person name="King R."/>
        </authorList>
    </citation>
    <scope>NUCLEOTIDE SEQUENCE</scope>
</reference>
<dbReference type="PANTHER" id="PTHR32546">
    <property type="entry name" value="G-PROTEIN COUPLED RECEPTOR 158-RELATED"/>
    <property type="match status" value="1"/>
</dbReference>
<sequence length="470" mass="54703">MKLKFTPLLLLINLLSAEFIREEFEIRHRRSRLIRHRRHKNGGDKKIKQFSTDKTTTYEDNVTVSTISDELFVQIPALETVSEGTEFDLLNITLNADIAINYENEIDKILLFSKDNSRDINLDSPQVNRTESQGINKTYMEEVRKRPENSSRAINGDVDIVSHFLRIVESQHLLGDNCTAGTNLTLREGVVDRYAQERFRVEADVAVNKANMLTRLWKYADPEVVHSEYFLYASVFSMVEFDDVIFAAGNCYDQHQYKDYSLFCPYAYRLPEGQILVKDLAVEYDYMGNSSEWFFRARKKAANVVKHYNQFSRAEEQEENYKGVIDKLRNEITEKESCIKRLKRSSKVFEDDIMETEQSYISTIEEQKQRIIQLKGEISFLNEANMRLEVDIKNTEERMVEFKQQIQGLTEMSNGMITSIRVLENQNRLYLEELSELKQGGTEKTMNSTGIQTDLVDNTNGEMLTTIFSR</sequence>
<keyword evidence="3" id="KW-0472">Membrane</keyword>
<dbReference type="AlphaFoldDB" id="A0A9N9M8X2"/>
<evidence type="ECO:0000256" key="4">
    <source>
        <dbReference type="ARBA" id="ARBA00023040"/>
    </source>
</evidence>
<evidence type="ECO:0000256" key="9">
    <source>
        <dbReference type="SAM" id="SignalP"/>
    </source>
</evidence>
<keyword evidence="7" id="KW-0807">Transducer</keyword>
<evidence type="ECO:0000256" key="5">
    <source>
        <dbReference type="ARBA" id="ARBA00023170"/>
    </source>
</evidence>
<evidence type="ECO:0000256" key="7">
    <source>
        <dbReference type="ARBA" id="ARBA00023224"/>
    </source>
</evidence>
<keyword evidence="6" id="KW-0325">Glycoprotein</keyword>
<comment type="similarity">
    <text evidence="2">Belongs to the G-protein coupled receptor 3 family.</text>
</comment>
<name>A0A9N9M8X2_9CUCU</name>
<proteinExistence type="inferred from homology"/>
<gene>
    <name evidence="10" type="ORF">CEUTPL_LOCUS24</name>
</gene>
<evidence type="ECO:0000313" key="10">
    <source>
        <dbReference type="EMBL" id="CAG9759271.1"/>
    </source>
</evidence>
<feature type="chain" id="PRO_5040176299" evidence="9">
    <location>
        <begin position="18"/>
        <end position="470"/>
    </location>
</feature>
<keyword evidence="9" id="KW-0732">Signal</keyword>
<dbReference type="Gene3D" id="3.30.450.20">
    <property type="entry name" value="PAS domain"/>
    <property type="match status" value="1"/>
</dbReference>
<feature type="coiled-coil region" evidence="8">
    <location>
        <begin position="311"/>
        <end position="440"/>
    </location>
</feature>
<dbReference type="EMBL" id="OU892277">
    <property type="protein sequence ID" value="CAG9759271.1"/>
    <property type="molecule type" value="Genomic_DNA"/>
</dbReference>
<keyword evidence="3" id="KW-1003">Cell membrane</keyword>
<keyword evidence="4" id="KW-0297">G-protein coupled receptor</keyword>
<evidence type="ECO:0000256" key="2">
    <source>
        <dbReference type="ARBA" id="ARBA00007242"/>
    </source>
</evidence>